<dbReference type="InterPro" id="IPR012677">
    <property type="entry name" value="Nucleotide-bd_a/b_plait_sf"/>
</dbReference>
<proteinExistence type="predicted"/>
<dbReference type="InterPro" id="IPR052462">
    <property type="entry name" value="SLIRP/GR-RBP-like"/>
</dbReference>
<dbReference type="PROSITE" id="PS50102">
    <property type="entry name" value="RRM"/>
    <property type="match status" value="1"/>
</dbReference>
<name>M7Z879_TRIUA</name>
<dbReference type="SMART" id="SM00360">
    <property type="entry name" value="RRM"/>
    <property type="match status" value="1"/>
</dbReference>
<dbReference type="STRING" id="4572.M7Z879"/>
<dbReference type="Pfam" id="PF00076">
    <property type="entry name" value="RRM_1"/>
    <property type="match status" value="1"/>
</dbReference>
<keyword evidence="1 2" id="KW-0694">RNA-binding</keyword>
<accession>M7Z879</accession>
<sequence length="207" mass="22692">MAPKAEKKPAEKKPAAELLRHSAKIIGDLGFEELGARAAAAATAAGDVSRRDGDAFGLSAPGFPWLQHRDICEQYGDDYCLRPLVHARVLFAYDWGCLGVDGLSTGLSFYTTEEEFKKVFSPFGAIEEVRLVRDNQTGRLKGFGFVRYSSQEEAQKAIKAMDGRSFVAKTDNAGVLKKTIGHSSEYCLRILRGRLIFAEMAKEHGTG</sequence>
<protein>
    <submittedName>
        <fullName evidence="3">Cold-inducible RNA-binding protein</fullName>
    </submittedName>
</protein>
<dbReference type="InterPro" id="IPR035979">
    <property type="entry name" value="RBD_domain_sf"/>
</dbReference>
<evidence type="ECO:0000313" key="3">
    <source>
        <dbReference type="EMBL" id="EMS55801.1"/>
    </source>
</evidence>
<dbReference type="EMBL" id="KD166589">
    <property type="protein sequence ID" value="EMS55801.1"/>
    <property type="molecule type" value="Genomic_DNA"/>
</dbReference>
<dbReference type="GO" id="GO:0003723">
    <property type="term" value="F:RNA binding"/>
    <property type="evidence" value="ECO:0007669"/>
    <property type="project" value="UniProtKB-UniRule"/>
</dbReference>
<reference evidence="3" key="1">
    <citation type="journal article" date="2013" name="Nature">
        <title>Draft genome of the wheat A-genome progenitor Triticum urartu.</title>
        <authorList>
            <person name="Ling H.Q."/>
            <person name="Zhao S."/>
            <person name="Liu D."/>
            <person name="Wang J."/>
            <person name="Sun H."/>
            <person name="Zhang C."/>
            <person name="Fan H."/>
            <person name="Li D."/>
            <person name="Dong L."/>
            <person name="Tao Y."/>
            <person name="Gao C."/>
            <person name="Wu H."/>
            <person name="Li Y."/>
            <person name="Cui Y."/>
            <person name="Guo X."/>
            <person name="Zheng S."/>
            <person name="Wang B."/>
            <person name="Yu K."/>
            <person name="Liang Q."/>
            <person name="Yang W."/>
            <person name="Lou X."/>
            <person name="Chen J."/>
            <person name="Feng M."/>
            <person name="Jian J."/>
            <person name="Zhang X."/>
            <person name="Luo G."/>
            <person name="Jiang Y."/>
            <person name="Liu J."/>
            <person name="Wang Z."/>
            <person name="Sha Y."/>
            <person name="Zhang B."/>
            <person name="Wu H."/>
            <person name="Tang D."/>
            <person name="Shen Q."/>
            <person name="Xue P."/>
            <person name="Zou S."/>
            <person name="Wang X."/>
            <person name="Liu X."/>
            <person name="Wang F."/>
            <person name="Yang Y."/>
            <person name="An X."/>
            <person name="Dong Z."/>
            <person name="Zhang K."/>
            <person name="Zhang X."/>
            <person name="Luo M.C."/>
            <person name="Dvorak J."/>
            <person name="Tong Y."/>
            <person name="Wang J."/>
            <person name="Yang H."/>
            <person name="Li Z."/>
            <person name="Wang D."/>
            <person name="Zhang A."/>
            <person name="Wang J."/>
        </authorList>
    </citation>
    <scope>NUCLEOTIDE SEQUENCE</scope>
</reference>
<organism evidence="3">
    <name type="scientific">Triticum urartu</name>
    <name type="common">Red wild einkorn</name>
    <name type="synonym">Crithodium urartu</name>
    <dbReference type="NCBI Taxonomy" id="4572"/>
    <lineage>
        <taxon>Eukaryota</taxon>
        <taxon>Viridiplantae</taxon>
        <taxon>Streptophyta</taxon>
        <taxon>Embryophyta</taxon>
        <taxon>Tracheophyta</taxon>
        <taxon>Spermatophyta</taxon>
        <taxon>Magnoliopsida</taxon>
        <taxon>Liliopsida</taxon>
        <taxon>Poales</taxon>
        <taxon>Poaceae</taxon>
        <taxon>BOP clade</taxon>
        <taxon>Pooideae</taxon>
        <taxon>Triticodae</taxon>
        <taxon>Triticeae</taxon>
        <taxon>Triticinae</taxon>
        <taxon>Triticum</taxon>
    </lineage>
</organism>
<dbReference type="SUPFAM" id="SSF54928">
    <property type="entry name" value="RNA-binding domain, RBD"/>
    <property type="match status" value="1"/>
</dbReference>
<dbReference type="InterPro" id="IPR000504">
    <property type="entry name" value="RRM_dom"/>
</dbReference>
<evidence type="ECO:0000256" key="2">
    <source>
        <dbReference type="PROSITE-ProRule" id="PRU00176"/>
    </source>
</evidence>
<dbReference type="Gene3D" id="3.30.70.330">
    <property type="match status" value="1"/>
</dbReference>
<dbReference type="PANTHER" id="PTHR48027">
    <property type="entry name" value="HETEROGENEOUS NUCLEAR RIBONUCLEOPROTEIN 87F-RELATED"/>
    <property type="match status" value="1"/>
</dbReference>
<gene>
    <name evidence="3" type="ORF">TRIUR3_06577</name>
</gene>
<evidence type="ECO:0000256" key="1">
    <source>
        <dbReference type="ARBA" id="ARBA00022884"/>
    </source>
</evidence>
<dbReference type="AlphaFoldDB" id="M7Z879"/>